<dbReference type="Gene3D" id="2.40.70.10">
    <property type="entry name" value="Acid Proteases"/>
    <property type="match status" value="1"/>
</dbReference>
<comment type="caution">
    <text evidence="3">The sequence shown here is derived from an EMBL/GenBank/DDBJ whole genome shotgun (WGS) entry which is preliminary data.</text>
</comment>
<evidence type="ECO:0000256" key="2">
    <source>
        <dbReference type="SAM" id="Phobius"/>
    </source>
</evidence>
<protein>
    <submittedName>
        <fullName evidence="3">Clan AA aspartic protease</fullName>
    </submittedName>
</protein>
<dbReference type="InterPro" id="IPR034122">
    <property type="entry name" value="Retropepsin-like_bacterial"/>
</dbReference>
<evidence type="ECO:0000313" key="4">
    <source>
        <dbReference type="Proteomes" id="UP000624419"/>
    </source>
</evidence>
<sequence length="369" mass="40780">MKIWRWLTGGLLIFSISGNIVLLYILFEIKKSPAEKSVIPLPTTSDMQADAGDNTKTTVRPEQALSQTASMKVSISQLLKQGDYDRARFQLQNALKNHPRDADLLLLEAELLMRTAPLSDVALHYYDMLDMGLSDTIHETVSQRLQRLVDDAIDNLSQTQSWTALAIFAEPLFQYAPGNRQYTLALATAYAEQEKPGLMAATLAALPPDDPAHGEFASKYNRQPQPEPERSGPDASPFDASAPRVALLSQGSHFIVPIRVEEMPLSLLLDTGASQSALSADAFNRIKHEIAYRFLGNFTISTASGNSQAALIEVKAISISIFRLENLKMFVLPKAAKPRADGLLGMNILGQFTFFIDQRTNTLHLQKDH</sequence>
<gene>
    <name evidence="3" type="ORF">HHX48_00145</name>
</gene>
<reference evidence="3 4" key="1">
    <citation type="submission" date="2020-04" db="EMBL/GenBank/DDBJ databases">
        <title>Salinimonas sp. HHU 13199.</title>
        <authorList>
            <person name="Cui X."/>
            <person name="Zhang D."/>
        </authorList>
    </citation>
    <scope>NUCLEOTIDE SEQUENCE [LARGE SCALE GENOMIC DNA]</scope>
    <source>
        <strain evidence="3 4">HHU 13199</strain>
    </source>
</reference>
<dbReference type="GO" id="GO:0008233">
    <property type="term" value="F:peptidase activity"/>
    <property type="evidence" value="ECO:0007669"/>
    <property type="project" value="UniProtKB-KW"/>
</dbReference>
<dbReference type="Proteomes" id="UP000624419">
    <property type="component" value="Unassembled WGS sequence"/>
</dbReference>
<keyword evidence="3" id="KW-0645">Protease</keyword>
<proteinExistence type="predicted"/>
<keyword evidence="4" id="KW-1185">Reference proteome</keyword>
<feature type="region of interest" description="Disordered" evidence="1">
    <location>
        <begin position="212"/>
        <end position="238"/>
    </location>
</feature>
<keyword evidence="2" id="KW-0812">Transmembrane</keyword>
<dbReference type="GO" id="GO:0006508">
    <property type="term" value="P:proteolysis"/>
    <property type="evidence" value="ECO:0007669"/>
    <property type="project" value="UniProtKB-KW"/>
</dbReference>
<name>A0ABR8LIK4_9ALTE</name>
<dbReference type="RefSeq" id="WP_191021627.1">
    <property type="nucleotide sequence ID" value="NZ_JABBXD010000001.1"/>
</dbReference>
<dbReference type="InterPro" id="IPR021109">
    <property type="entry name" value="Peptidase_aspartic_dom_sf"/>
</dbReference>
<dbReference type="CDD" id="cd05483">
    <property type="entry name" value="retropepsin_like_bacteria"/>
    <property type="match status" value="1"/>
</dbReference>
<evidence type="ECO:0000313" key="3">
    <source>
        <dbReference type="EMBL" id="MBD3584142.1"/>
    </source>
</evidence>
<keyword evidence="2" id="KW-1133">Transmembrane helix</keyword>
<feature type="transmembrane region" description="Helical" evidence="2">
    <location>
        <begin position="6"/>
        <end position="27"/>
    </location>
</feature>
<dbReference type="EMBL" id="JABBXD010000001">
    <property type="protein sequence ID" value="MBD3584142.1"/>
    <property type="molecule type" value="Genomic_DNA"/>
</dbReference>
<accession>A0ABR8LIK4</accession>
<keyword evidence="2" id="KW-0472">Membrane</keyword>
<evidence type="ECO:0000256" key="1">
    <source>
        <dbReference type="SAM" id="MobiDB-lite"/>
    </source>
</evidence>
<keyword evidence="3" id="KW-0378">Hydrolase</keyword>
<dbReference type="Pfam" id="PF13975">
    <property type="entry name" value="gag-asp_proteas"/>
    <property type="match status" value="1"/>
</dbReference>
<organism evidence="3 4">
    <name type="scientific">Salinimonas profundi</name>
    <dbReference type="NCBI Taxonomy" id="2729140"/>
    <lineage>
        <taxon>Bacteria</taxon>
        <taxon>Pseudomonadati</taxon>
        <taxon>Pseudomonadota</taxon>
        <taxon>Gammaproteobacteria</taxon>
        <taxon>Alteromonadales</taxon>
        <taxon>Alteromonadaceae</taxon>
        <taxon>Alteromonas/Salinimonas group</taxon>
        <taxon>Salinimonas</taxon>
    </lineage>
</organism>
<dbReference type="SUPFAM" id="SSF50630">
    <property type="entry name" value="Acid proteases"/>
    <property type="match status" value="1"/>
</dbReference>